<evidence type="ECO:0000256" key="6">
    <source>
        <dbReference type="ARBA" id="ARBA00022857"/>
    </source>
</evidence>
<evidence type="ECO:0000256" key="8">
    <source>
        <dbReference type="ARBA" id="ARBA00023004"/>
    </source>
</evidence>
<dbReference type="Pfam" id="PF00037">
    <property type="entry name" value="Fer4"/>
    <property type="match status" value="1"/>
</dbReference>
<keyword evidence="4" id="KW-0479">Metal-binding</keyword>
<proteinExistence type="predicted"/>
<feature type="domain" description="4Fe-4S ferredoxin-type" evidence="11">
    <location>
        <begin position="1"/>
        <end position="29"/>
    </location>
</feature>
<reference evidence="12 13" key="1">
    <citation type="submission" date="2018-09" db="EMBL/GenBank/DDBJ databases">
        <title>YIM PH 21725 draft genome.</title>
        <authorList>
            <person name="Miao C."/>
        </authorList>
    </citation>
    <scope>NUCLEOTIDE SEQUENCE [LARGE SCALE GENOMIC DNA]</scope>
    <source>
        <strain evidence="13">YIM PH21725</strain>
    </source>
</reference>
<evidence type="ECO:0000256" key="7">
    <source>
        <dbReference type="ARBA" id="ARBA00023002"/>
    </source>
</evidence>
<dbReference type="RefSeq" id="WP_120022795.1">
    <property type="nucleotide sequence ID" value="NZ_QZFV01000066.1"/>
</dbReference>
<dbReference type="InterPro" id="IPR017896">
    <property type="entry name" value="4Fe4S_Fe-S-bd"/>
</dbReference>
<dbReference type="InterPro" id="IPR055275">
    <property type="entry name" value="Ferredox_Rdtase"/>
</dbReference>
<dbReference type="Proteomes" id="UP000285112">
    <property type="component" value="Unassembled WGS sequence"/>
</dbReference>
<keyword evidence="5" id="KW-0274">FAD</keyword>
<feature type="domain" description="4Fe-4S ferredoxin-type" evidence="11">
    <location>
        <begin position="37"/>
        <end position="66"/>
    </location>
</feature>
<dbReference type="GO" id="GO:0004324">
    <property type="term" value="F:ferredoxin-NADP+ reductase activity"/>
    <property type="evidence" value="ECO:0007669"/>
    <property type="project" value="UniProtKB-EC"/>
</dbReference>
<dbReference type="Gene3D" id="3.30.70.20">
    <property type="match status" value="1"/>
</dbReference>
<evidence type="ECO:0000256" key="1">
    <source>
        <dbReference type="ARBA" id="ARBA00001974"/>
    </source>
</evidence>
<dbReference type="Gene3D" id="3.50.50.60">
    <property type="entry name" value="FAD/NAD(P)-binding domain"/>
    <property type="match status" value="1"/>
</dbReference>
<dbReference type="InterPro" id="IPR036188">
    <property type="entry name" value="FAD/NAD-bd_sf"/>
</dbReference>
<dbReference type="SUPFAM" id="SSF54862">
    <property type="entry name" value="4Fe-4S ferredoxins"/>
    <property type="match status" value="1"/>
</dbReference>
<dbReference type="Pfam" id="PF07992">
    <property type="entry name" value="Pyr_redox_2"/>
    <property type="match status" value="1"/>
</dbReference>
<dbReference type="EMBL" id="QZFV01000066">
    <property type="protein sequence ID" value="RJQ87861.1"/>
    <property type="molecule type" value="Genomic_DNA"/>
</dbReference>
<dbReference type="PROSITE" id="PS00198">
    <property type="entry name" value="4FE4S_FER_1"/>
    <property type="match status" value="1"/>
</dbReference>
<gene>
    <name evidence="12" type="ORF">D5S19_08655</name>
</gene>
<evidence type="ECO:0000259" key="11">
    <source>
        <dbReference type="PROSITE" id="PS51379"/>
    </source>
</evidence>
<keyword evidence="3" id="KW-0285">Flavoprotein</keyword>
<keyword evidence="7" id="KW-0560">Oxidoreductase</keyword>
<evidence type="ECO:0000313" key="12">
    <source>
        <dbReference type="EMBL" id="RJQ87861.1"/>
    </source>
</evidence>
<keyword evidence="6" id="KW-0521">NADP</keyword>
<dbReference type="SUPFAM" id="SSF51971">
    <property type="entry name" value="Nucleotide-binding domain"/>
    <property type="match status" value="1"/>
</dbReference>
<dbReference type="Gene3D" id="3.40.50.720">
    <property type="entry name" value="NAD(P)-binding Rossmann-like Domain"/>
    <property type="match status" value="1"/>
</dbReference>
<accession>A0A419I7J8</accession>
<dbReference type="EC" id="1.18.1.2" evidence="2"/>
<dbReference type="PROSITE" id="PS51379">
    <property type="entry name" value="4FE4S_FER_2"/>
    <property type="match status" value="2"/>
</dbReference>
<name>A0A419I7J8_9PSEU</name>
<dbReference type="PANTHER" id="PTHR48467">
    <property type="entry name" value="GLUTAMATE SYNTHASE 1 [NADH], CHLOROPLASTIC-LIKE"/>
    <property type="match status" value="1"/>
</dbReference>
<comment type="catalytic activity">
    <reaction evidence="10">
        <text>2 reduced [2Fe-2S]-[ferredoxin] + NADP(+) + H(+) = 2 oxidized [2Fe-2S]-[ferredoxin] + NADPH</text>
        <dbReference type="Rhea" id="RHEA:20125"/>
        <dbReference type="Rhea" id="RHEA-COMP:10000"/>
        <dbReference type="Rhea" id="RHEA-COMP:10001"/>
        <dbReference type="ChEBI" id="CHEBI:15378"/>
        <dbReference type="ChEBI" id="CHEBI:33737"/>
        <dbReference type="ChEBI" id="CHEBI:33738"/>
        <dbReference type="ChEBI" id="CHEBI:57783"/>
        <dbReference type="ChEBI" id="CHEBI:58349"/>
        <dbReference type="EC" id="1.18.1.2"/>
    </reaction>
</comment>
<evidence type="ECO:0000256" key="5">
    <source>
        <dbReference type="ARBA" id="ARBA00022827"/>
    </source>
</evidence>
<evidence type="ECO:0000313" key="13">
    <source>
        <dbReference type="Proteomes" id="UP000285112"/>
    </source>
</evidence>
<evidence type="ECO:0000256" key="9">
    <source>
        <dbReference type="ARBA" id="ARBA00023014"/>
    </source>
</evidence>
<keyword evidence="13" id="KW-1185">Reference proteome</keyword>
<dbReference type="GO" id="GO:0051536">
    <property type="term" value="F:iron-sulfur cluster binding"/>
    <property type="evidence" value="ECO:0007669"/>
    <property type="project" value="UniProtKB-KW"/>
</dbReference>
<dbReference type="PRINTS" id="PR00419">
    <property type="entry name" value="ADXRDTASE"/>
</dbReference>
<dbReference type="InterPro" id="IPR017900">
    <property type="entry name" value="4Fe4S_Fe_S_CS"/>
</dbReference>
<dbReference type="GO" id="GO:0046872">
    <property type="term" value="F:metal ion binding"/>
    <property type="evidence" value="ECO:0007669"/>
    <property type="project" value="UniProtKB-KW"/>
</dbReference>
<evidence type="ECO:0000256" key="3">
    <source>
        <dbReference type="ARBA" id="ARBA00022630"/>
    </source>
</evidence>
<dbReference type="PANTHER" id="PTHR48467:SF1">
    <property type="entry name" value="GLUTAMATE SYNTHASE 1 [NADH], CHLOROPLASTIC-LIKE"/>
    <property type="match status" value="1"/>
</dbReference>
<dbReference type="OrthoDB" id="289202at2"/>
<comment type="caution">
    <text evidence="12">The sequence shown here is derived from an EMBL/GenBank/DDBJ whole genome shotgun (WGS) entry which is preliminary data.</text>
</comment>
<evidence type="ECO:0000256" key="10">
    <source>
        <dbReference type="ARBA" id="ARBA00047776"/>
    </source>
</evidence>
<protein>
    <recommendedName>
        <fullName evidence="2">ferredoxin--NADP(+) reductase</fullName>
        <ecNumber evidence="2">1.18.1.2</ecNumber>
    </recommendedName>
</protein>
<keyword evidence="8" id="KW-0408">Iron</keyword>
<evidence type="ECO:0000256" key="2">
    <source>
        <dbReference type="ARBA" id="ARBA00013223"/>
    </source>
</evidence>
<organism evidence="12 13">
    <name type="scientific">Amycolatopsis panacis</name>
    <dbReference type="NCBI Taxonomy" id="2340917"/>
    <lineage>
        <taxon>Bacteria</taxon>
        <taxon>Bacillati</taxon>
        <taxon>Actinomycetota</taxon>
        <taxon>Actinomycetes</taxon>
        <taxon>Pseudonocardiales</taxon>
        <taxon>Pseudonocardiaceae</taxon>
        <taxon>Amycolatopsis</taxon>
    </lineage>
</organism>
<keyword evidence="9" id="KW-0411">Iron-sulfur</keyword>
<dbReference type="InterPro" id="IPR023753">
    <property type="entry name" value="FAD/NAD-binding_dom"/>
</dbReference>
<comment type="cofactor">
    <cofactor evidence="1">
        <name>FAD</name>
        <dbReference type="ChEBI" id="CHEBI:57692"/>
    </cofactor>
</comment>
<evidence type="ECO:0000256" key="4">
    <source>
        <dbReference type="ARBA" id="ARBA00022723"/>
    </source>
</evidence>
<dbReference type="AlphaFoldDB" id="A0A419I7J8"/>
<sequence>MAYVITQNCCNDATCVTVCPVNCIHPTPDEPDYATSEMLYIDPAGCIDCGACVDVCPVNAIQPDFELAEGAERYPDLNAHYFTAPGKQDYSPAPYQHPKPKIEVAQPCPLRVAIVGSGPAACYAAEELLARKGIDVEVTMFERLPAPWGLVRFGVAPDHQATKSVADLFAATAKRKGFSLRLNVEVGKHLSHEELLAHHHAVLYAVGAPRDRRLGIPGEDLPGSHPATDFVAWYNGHPDYAGHTFDFSAERAVIVGNGNVALDVARILASDVDRLARTDIAEHALAALSGSKISEVVVLGRRGPAQAAFTIPELLGLAGTGDFDVVADPAQARLDPVTAASLDPHAMAALKVKILGELADRPLSGFRRRVVLRFLGSPEEVLGTDRVRGIRVGRNELTEVDGRLVARPDGTAEELDCGLVLRSIGYRGEPVPGMPFDDLLGRLPNESGRVVDPDTGAPLPGVYTAGWIKRGPSGVIGTNKKCAEETVEALFADFAAGRLPAPANGGEALETLISERQPDALDYPSWTVVDRHERTTAKPLRRPRIKLTSAAEMRKVVEDARKPM</sequence>